<gene>
    <name evidence="6" type="ORF">BOTBODRAFT_383856</name>
</gene>
<dbReference type="SUPFAM" id="SSF50891">
    <property type="entry name" value="Cyclophilin-like"/>
    <property type="match status" value="1"/>
</dbReference>
<reference evidence="7" key="1">
    <citation type="journal article" date="2014" name="Proc. Natl. Acad. Sci. U.S.A.">
        <title>Extensive sampling of basidiomycete genomes demonstrates inadequacy of the white-rot/brown-rot paradigm for wood decay fungi.</title>
        <authorList>
            <person name="Riley R."/>
            <person name="Salamov A.A."/>
            <person name="Brown D.W."/>
            <person name="Nagy L.G."/>
            <person name="Floudas D."/>
            <person name="Held B.W."/>
            <person name="Levasseur A."/>
            <person name="Lombard V."/>
            <person name="Morin E."/>
            <person name="Otillar R."/>
            <person name="Lindquist E.A."/>
            <person name="Sun H."/>
            <person name="LaButti K.M."/>
            <person name="Schmutz J."/>
            <person name="Jabbour D."/>
            <person name="Luo H."/>
            <person name="Baker S.E."/>
            <person name="Pisabarro A.G."/>
            <person name="Walton J.D."/>
            <person name="Blanchette R.A."/>
            <person name="Henrissat B."/>
            <person name="Martin F."/>
            <person name="Cullen D."/>
            <person name="Hibbett D.S."/>
            <person name="Grigoriev I.V."/>
        </authorList>
    </citation>
    <scope>NUCLEOTIDE SEQUENCE [LARGE SCALE GENOMIC DNA]</scope>
    <source>
        <strain evidence="7">FD-172 SS1</strain>
    </source>
</reference>
<evidence type="ECO:0000256" key="1">
    <source>
        <dbReference type="ARBA" id="ARBA00000971"/>
    </source>
</evidence>
<evidence type="ECO:0000256" key="4">
    <source>
        <dbReference type="RuleBase" id="RU363019"/>
    </source>
</evidence>
<dbReference type="Pfam" id="PF00160">
    <property type="entry name" value="Pro_isomerase"/>
    <property type="match status" value="1"/>
</dbReference>
<keyword evidence="2 4" id="KW-0697">Rotamase</keyword>
<dbReference type="PRINTS" id="PR00153">
    <property type="entry name" value="CSAPPISMRASE"/>
</dbReference>
<evidence type="ECO:0000313" key="7">
    <source>
        <dbReference type="Proteomes" id="UP000027195"/>
    </source>
</evidence>
<dbReference type="AlphaFoldDB" id="A0A067N791"/>
<proteinExistence type="inferred from homology"/>
<comment type="function">
    <text evidence="4">PPIases accelerate the folding of proteins. It catalyzes the cis-trans isomerization of proline imidic peptide bonds in oligopeptides.</text>
</comment>
<protein>
    <recommendedName>
        <fullName evidence="4">Peptidyl-prolyl cis-trans isomerase</fullName>
        <shortName evidence="4">PPIase</shortName>
        <ecNumber evidence="4">5.2.1.8</ecNumber>
    </recommendedName>
</protein>
<dbReference type="InParanoid" id="A0A067N791"/>
<dbReference type="InterPro" id="IPR029000">
    <property type="entry name" value="Cyclophilin-like_dom_sf"/>
</dbReference>
<dbReference type="PANTHER" id="PTHR11071">
    <property type="entry name" value="PEPTIDYL-PROLYL CIS-TRANS ISOMERASE"/>
    <property type="match status" value="1"/>
</dbReference>
<dbReference type="GO" id="GO:0016018">
    <property type="term" value="F:cyclosporin A binding"/>
    <property type="evidence" value="ECO:0007669"/>
    <property type="project" value="TreeGrafter"/>
</dbReference>
<dbReference type="OrthoDB" id="193499at2759"/>
<sequence length="264" mass="28505">MSQSATFSAYFDIYIGDEAEFGKSLAAYEATSELLARSANIYGLPNIPEELDEEQRGVIEEINNLDHPLVFTKPVPLNVGRLVFSLDPSPGLAKTRANFLSLCSGDRGMCKNAPNKPLHYLSCPIHRIVQGFVAQGGDVTRGDGSGGEVNRAFLNVYVQPAEASDILLPSQYTAKFNDEKDGLRKAIKKGSLAMANSGKNSNSSQWFVVLTDEESKLKKMAGKYVVFGELIQGWDVLDKLDAVGGKGGDGKPLERVWIGGCGAL</sequence>
<dbReference type="EMBL" id="KL198018">
    <property type="protein sequence ID" value="KDQ20002.1"/>
    <property type="molecule type" value="Genomic_DNA"/>
</dbReference>
<feature type="domain" description="PPIase cyclophilin-type" evidence="5">
    <location>
        <begin position="78"/>
        <end position="263"/>
    </location>
</feature>
<dbReference type="Gene3D" id="2.40.100.10">
    <property type="entry name" value="Cyclophilin-like"/>
    <property type="match status" value="1"/>
</dbReference>
<dbReference type="GO" id="GO:0003755">
    <property type="term" value="F:peptidyl-prolyl cis-trans isomerase activity"/>
    <property type="evidence" value="ECO:0007669"/>
    <property type="project" value="UniProtKB-UniRule"/>
</dbReference>
<dbReference type="EC" id="5.2.1.8" evidence="4"/>
<evidence type="ECO:0000256" key="2">
    <source>
        <dbReference type="ARBA" id="ARBA00023110"/>
    </source>
</evidence>
<comment type="catalytic activity">
    <reaction evidence="1 4">
        <text>[protein]-peptidylproline (omega=180) = [protein]-peptidylproline (omega=0)</text>
        <dbReference type="Rhea" id="RHEA:16237"/>
        <dbReference type="Rhea" id="RHEA-COMP:10747"/>
        <dbReference type="Rhea" id="RHEA-COMP:10748"/>
        <dbReference type="ChEBI" id="CHEBI:83833"/>
        <dbReference type="ChEBI" id="CHEBI:83834"/>
        <dbReference type="EC" id="5.2.1.8"/>
    </reaction>
</comment>
<dbReference type="GO" id="GO:0005737">
    <property type="term" value="C:cytoplasm"/>
    <property type="evidence" value="ECO:0007669"/>
    <property type="project" value="TreeGrafter"/>
</dbReference>
<dbReference type="PROSITE" id="PS50072">
    <property type="entry name" value="CSA_PPIASE_2"/>
    <property type="match status" value="1"/>
</dbReference>
<evidence type="ECO:0000259" key="5">
    <source>
        <dbReference type="PROSITE" id="PS50072"/>
    </source>
</evidence>
<dbReference type="GO" id="GO:0006457">
    <property type="term" value="P:protein folding"/>
    <property type="evidence" value="ECO:0007669"/>
    <property type="project" value="TreeGrafter"/>
</dbReference>
<dbReference type="HOGENOM" id="CLU_012062_4_3_1"/>
<dbReference type="PANTHER" id="PTHR11071:SF561">
    <property type="entry name" value="PEPTIDYL-PROLYL CIS-TRANS ISOMERASE D-RELATED"/>
    <property type="match status" value="1"/>
</dbReference>
<keyword evidence="7" id="KW-1185">Reference proteome</keyword>
<keyword evidence="3 4" id="KW-0413">Isomerase</keyword>
<dbReference type="Proteomes" id="UP000027195">
    <property type="component" value="Unassembled WGS sequence"/>
</dbReference>
<dbReference type="InterPro" id="IPR002130">
    <property type="entry name" value="Cyclophilin-type_PPIase_dom"/>
</dbReference>
<organism evidence="6 7">
    <name type="scientific">Botryobasidium botryosum (strain FD-172 SS1)</name>
    <dbReference type="NCBI Taxonomy" id="930990"/>
    <lineage>
        <taxon>Eukaryota</taxon>
        <taxon>Fungi</taxon>
        <taxon>Dikarya</taxon>
        <taxon>Basidiomycota</taxon>
        <taxon>Agaricomycotina</taxon>
        <taxon>Agaricomycetes</taxon>
        <taxon>Cantharellales</taxon>
        <taxon>Botryobasidiaceae</taxon>
        <taxon>Botryobasidium</taxon>
    </lineage>
</organism>
<comment type="similarity">
    <text evidence="4">Belongs to the cyclophilin-type PPIase family.</text>
</comment>
<accession>A0A067N791</accession>
<dbReference type="STRING" id="930990.A0A067N791"/>
<name>A0A067N791_BOTB1</name>
<evidence type="ECO:0000256" key="3">
    <source>
        <dbReference type="ARBA" id="ARBA00023235"/>
    </source>
</evidence>
<evidence type="ECO:0000313" key="6">
    <source>
        <dbReference type="EMBL" id="KDQ20002.1"/>
    </source>
</evidence>